<feature type="domain" description="DUF1985" evidence="3">
    <location>
        <begin position="1063"/>
        <end position="1195"/>
    </location>
</feature>
<dbReference type="Pfam" id="PF13181">
    <property type="entry name" value="TPR_8"/>
    <property type="match status" value="1"/>
</dbReference>
<dbReference type="OrthoDB" id="9991317at2759"/>
<evidence type="ECO:0000313" key="4">
    <source>
        <dbReference type="EMBL" id="VFQ90893.1"/>
    </source>
</evidence>
<dbReference type="InterPro" id="IPR011990">
    <property type="entry name" value="TPR-like_helical_dom_sf"/>
</dbReference>
<dbReference type="PANTHER" id="PTHR23082">
    <property type="entry name" value="TRANSCRIPTION INITIATION FACTOR IIIC TFIIIC , POLYPEPTIDE 3-RELATED"/>
    <property type="match status" value="1"/>
</dbReference>
<dbReference type="SMART" id="SM00028">
    <property type="entry name" value="TPR"/>
    <property type="match status" value="5"/>
</dbReference>
<dbReference type="Proteomes" id="UP000595140">
    <property type="component" value="Unassembled WGS sequence"/>
</dbReference>
<gene>
    <name evidence="4" type="ORF">CCAM_LOCUS32669</name>
</gene>
<dbReference type="GO" id="GO:0000127">
    <property type="term" value="C:transcription factor TFIIIC complex"/>
    <property type="evidence" value="ECO:0007669"/>
    <property type="project" value="TreeGrafter"/>
</dbReference>
<keyword evidence="5" id="KW-1185">Reference proteome</keyword>
<dbReference type="GO" id="GO:0006383">
    <property type="term" value="P:transcription by RNA polymerase III"/>
    <property type="evidence" value="ECO:0007669"/>
    <property type="project" value="InterPro"/>
</dbReference>
<feature type="region of interest" description="Disordered" evidence="2">
    <location>
        <begin position="119"/>
        <end position="142"/>
    </location>
</feature>
<name>A0A484MPL3_9ASTE</name>
<feature type="compositionally biased region" description="Acidic residues" evidence="2">
    <location>
        <begin position="1362"/>
        <end position="1386"/>
    </location>
</feature>
<evidence type="ECO:0000259" key="3">
    <source>
        <dbReference type="Pfam" id="PF09331"/>
    </source>
</evidence>
<feature type="compositionally biased region" description="Basic residues" evidence="2">
    <location>
        <begin position="119"/>
        <end position="135"/>
    </location>
</feature>
<feature type="region of interest" description="Disordered" evidence="2">
    <location>
        <begin position="1"/>
        <end position="61"/>
    </location>
</feature>
<dbReference type="Gene3D" id="1.25.40.10">
    <property type="entry name" value="Tetratricopeptide repeat domain"/>
    <property type="match status" value="3"/>
</dbReference>
<dbReference type="PANTHER" id="PTHR23082:SF0">
    <property type="entry name" value="GENERAL TRANSCRIPTION FACTOR 3C POLYPEPTIDE 3"/>
    <property type="match status" value="1"/>
</dbReference>
<protein>
    <recommendedName>
        <fullName evidence="3">DUF1985 domain-containing protein</fullName>
    </recommendedName>
</protein>
<dbReference type="EMBL" id="OOIL02004257">
    <property type="protein sequence ID" value="VFQ90893.1"/>
    <property type="molecule type" value="Genomic_DNA"/>
</dbReference>
<feature type="compositionally biased region" description="Acidic residues" evidence="2">
    <location>
        <begin position="1345"/>
        <end position="1354"/>
    </location>
</feature>
<reference evidence="4 5" key="1">
    <citation type="submission" date="2018-04" db="EMBL/GenBank/DDBJ databases">
        <authorList>
            <person name="Vogel A."/>
        </authorList>
    </citation>
    <scope>NUCLEOTIDE SEQUENCE [LARGE SCALE GENOMIC DNA]</scope>
</reference>
<feature type="repeat" description="TPR" evidence="1">
    <location>
        <begin position="421"/>
        <end position="454"/>
    </location>
</feature>
<dbReference type="Pfam" id="PF09331">
    <property type="entry name" value="DUF1985"/>
    <property type="match status" value="1"/>
</dbReference>
<accession>A0A484MPL3</accession>
<proteinExistence type="predicted"/>
<dbReference type="SUPFAM" id="SSF48452">
    <property type="entry name" value="TPR-like"/>
    <property type="match status" value="2"/>
</dbReference>
<feature type="compositionally biased region" description="Basic and acidic residues" evidence="2">
    <location>
        <begin position="1"/>
        <end position="19"/>
    </location>
</feature>
<dbReference type="InterPro" id="IPR015410">
    <property type="entry name" value="DUF1985"/>
</dbReference>
<dbReference type="InterPro" id="IPR039340">
    <property type="entry name" value="Tfc4/TFIIIC-102/Sfc4"/>
</dbReference>
<dbReference type="PROSITE" id="PS50005">
    <property type="entry name" value="TPR"/>
    <property type="match status" value="2"/>
</dbReference>
<feature type="region of interest" description="Disordered" evidence="2">
    <location>
        <begin position="603"/>
        <end position="626"/>
    </location>
</feature>
<evidence type="ECO:0000256" key="1">
    <source>
        <dbReference type="PROSITE-ProRule" id="PRU00339"/>
    </source>
</evidence>
<feature type="repeat" description="TPR" evidence="1">
    <location>
        <begin position="143"/>
        <end position="176"/>
    </location>
</feature>
<dbReference type="InterPro" id="IPR019734">
    <property type="entry name" value="TPR_rpt"/>
</dbReference>
<evidence type="ECO:0000256" key="2">
    <source>
        <dbReference type="SAM" id="MobiDB-lite"/>
    </source>
</evidence>
<organism evidence="4 5">
    <name type="scientific">Cuscuta campestris</name>
    <dbReference type="NCBI Taxonomy" id="132261"/>
    <lineage>
        <taxon>Eukaryota</taxon>
        <taxon>Viridiplantae</taxon>
        <taxon>Streptophyta</taxon>
        <taxon>Embryophyta</taxon>
        <taxon>Tracheophyta</taxon>
        <taxon>Spermatophyta</taxon>
        <taxon>Magnoliopsida</taxon>
        <taxon>eudicotyledons</taxon>
        <taxon>Gunneridae</taxon>
        <taxon>Pentapetalae</taxon>
        <taxon>asterids</taxon>
        <taxon>lamiids</taxon>
        <taxon>Solanales</taxon>
        <taxon>Convolvulaceae</taxon>
        <taxon>Cuscuteae</taxon>
        <taxon>Cuscuta</taxon>
        <taxon>Cuscuta subgen. Grammica</taxon>
        <taxon>Cuscuta sect. Cleistogrammica</taxon>
    </lineage>
</organism>
<keyword evidence="1" id="KW-0802">TPR repeat</keyword>
<dbReference type="Pfam" id="PF14559">
    <property type="entry name" value="TPR_19"/>
    <property type="match status" value="1"/>
</dbReference>
<sequence>MHSMGEETKEAGFSHEKGKLVLNAGSANGADLDAREGATESGDECDEGSSGKSGEDLSEEDVTPFSFLVDDANYESLAEKKRKADVCHQDNGSVKKQWKEAEFLGASFDEIMEAMNYGSRRKSRRKKRRGKRKGSRCNVDPETKKLLGEGTLSYATGDYERALKLLIECIRRNPTHDAYHTLGLVYNAMGDKKRAICSYMLATQSVNRPKDTSLWKSLLSWFLDQGNTAAVNYYLPKAIAADPDDVMLKFLGASHYTELKEYEKAAKLYEQIHHLSPDHSEVCIAAAELYKQCGKVECSLVALESYLGHYPTGGDPRIILMLASICIENGEYSRALQHIKRYCSGREPLFDLITAKAGICYLYLGDLGNANVIFGTLCIEKANDFAESIIEIADTFKKLEHHQSALHYYLMLERDLGSTSGDLNLKIAGCYLSLGNWDEAISFFYKALSLLEHSVETRLTLASMLLDRGRDDEAITLLSPPNPEFGLKTSGEEWWNDVKVQLKLANIYHAKDMIREFVDVFYPLAYRSLTCEAPKTGSKNKKLPKRVLLERVKVLDNDQPDNLIQGFKPVANVEDRRKASRAKRVLQKRSLLKEEMKTKSLAAGMDWKSEDSDSDDESRVSLHKKKPRTPELLKDVENHQLFVDLSKGLASLGRYEEAFDVCKLTLAFASDILSEERRDSLTIIGAQLACKIEDPKRGCRFLRPFLRLHPSKMAAWSYYYKALLKVDATMSTNNRFLQNIREEQKGCVPPIIIAGHQFGEICQYQVAAREYLEAYKVQPNCPLINLCIGTALINLAFDIRLKSKHKCILQGLAFLHNNLRLSGKNESCQEALYNVARAYQQVGLVSLAASYYEKVLTTPEKDCPIPSFPYDEIRGAHGTQTPAGYCNLRREAAYNLHLIYKASGAFDLARQLLQDYCTVVHRLPASLPSSSLPSSPIVSSSSGLLVSSVDASCPPPLRHRLCPPRLDSSSLPSVKAVLIRICRWSGFCTMALQMVNADHFQAQYTCYSELQKSVDIIKKKLTPSDLDRFKKDSPFGHLLESPPLQFSGQLIHLLLVHLTREQVDDELRFNIGGSILKFDFGEWCRIIGMPSTKLYGEDGGDEDEDSASGRIRRKFLGNEKGKTTFAHVRKCFHALDEENGGDDVLQFAKLFFAESVLLARDKGTGVEMSHLHLLGSVDKFNAYPWGWESYLLTVRHLKAAMEGQPARFLSKLAENANMKTCKFSFYGFPYVLQVWAYEQFPQLKGVFADFHEEIIGCPFLKWGSKKFPQYNQLKELNLGKDEGDISKKLEYAIHHLVSEVVHMRKVMDAKFGDLNVKIQTLSKKVDVLLKKKKKRTHNTTQATVEAEEDEEVVGDADRERVEEDIEEDEVVGDLEDENEGVDEDSGHEECKEEVGLEVEEDEESIRQRNNRKRSRVVNDGEPFEEKETELPMPSPPGIENPQKDLEEATAEVQGLYEDNLIDTQEYARQVLSPGPVEFVYEQAEDVEPPTKTIAVTKPLARETRLRKKSRYCLSPYINPTMAMKVKVHCNPLAIQVTPREWEQFKCWVEEEDEKNPKKVSLQCHYVHEVDRHFFRTLLGYDSWLSSDHVQTIVELLMDGVDLIGVQGRCLYGPMFTYHLTQKSSSDHA</sequence>
<feature type="region of interest" description="Disordered" evidence="2">
    <location>
        <begin position="1336"/>
        <end position="1439"/>
    </location>
</feature>
<evidence type="ECO:0000313" key="5">
    <source>
        <dbReference type="Proteomes" id="UP000595140"/>
    </source>
</evidence>